<feature type="compositionally biased region" description="Basic and acidic residues" evidence="1">
    <location>
        <begin position="55"/>
        <end position="68"/>
    </location>
</feature>
<evidence type="ECO:0000256" key="1">
    <source>
        <dbReference type="SAM" id="MobiDB-lite"/>
    </source>
</evidence>
<feature type="compositionally biased region" description="Basic and acidic residues" evidence="1">
    <location>
        <begin position="152"/>
        <end position="162"/>
    </location>
</feature>
<evidence type="ECO:0000313" key="3">
    <source>
        <dbReference type="Proteomes" id="UP000184188"/>
    </source>
</evidence>
<feature type="compositionally biased region" description="Polar residues" evidence="1">
    <location>
        <begin position="491"/>
        <end position="508"/>
    </location>
</feature>
<name>A0A1L9SQU0_9EURO</name>
<feature type="region of interest" description="Disordered" evidence="1">
    <location>
        <begin position="448"/>
        <end position="559"/>
    </location>
</feature>
<protein>
    <submittedName>
        <fullName evidence="2">Uncharacterized protein</fullName>
    </submittedName>
</protein>
<feature type="compositionally biased region" description="Polar residues" evidence="1">
    <location>
        <begin position="344"/>
        <end position="362"/>
    </location>
</feature>
<feature type="region of interest" description="Disordered" evidence="1">
    <location>
        <begin position="141"/>
        <end position="162"/>
    </location>
</feature>
<feature type="compositionally biased region" description="Low complexity" evidence="1">
    <location>
        <begin position="458"/>
        <end position="470"/>
    </location>
</feature>
<dbReference type="RefSeq" id="XP_022583974.1">
    <property type="nucleotide sequence ID" value="XM_022726693.1"/>
</dbReference>
<reference evidence="3" key="1">
    <citation type="journal article" date="2017" name="Genome Biol.">
        <title>Comparative genomics reveals high biological diversity and specific adaptations in the industrially and medically important fungal genus Aspergillus.</title>
        <authorList>
            <person name="de Vries R.P."/>
            <person name="Riley R."/>
            <person name="Wiebenga A."/>
            <person name="Aguilar-Osorio G."/>
            <person name="Amillis S."/>
            <person name="Uchima C.A."/>
            <person name="Anderluh G."/>
            <person name="Asadollahi M."/>
            <person name="Askin M."/>
            <person name="Barry K."/>
            <person name="Battaglia E."/>
            <person name="Bayram O."/>
            <person name="Benocci T."/>
            <person name="Braus-Stromeyer S.A."/>
            <person name="Caldana C."/>
            <person name="Canovas D."/>
            <person name="Cerqueira G.C."/>
            <person name="Chen F."/>
            <person name="Chen W."/>
            <person name="Choi C."/>
            <person name="Clum A."/>
            <person name="Dos Santos R.A."/>
            <person name="Damasio A.R."/>
            <person name="Diallinas G."/>
            <person name="Emri T."/>
            <person name="Fekete E."/>
            <person name="Flipphi M."/>
            <person name="Freyberg S."/>
            <person name="Gallo A."/>
            <person name="Gournas C."/>
            <person name="Habgood R."/>
            <person name="Hainaut M."/>
            <person name="Harispe M.L."/>
            <person name="Henrissat B."/>
            <person name="Hilden K.S."/>
            <person name="Hope R."/>
            <person name="Hossain A."/>
            <person name="Karabika E."/>
            <person name="Karaffa L."/>
            <person name="Karanyi Z."/>
            <person name="Krasevec N."/>
            <person name="Kuo A."/>
            <person name="Kusch H."/>
            <person name="LaButti K."/>
            <person name="Lagendijk E.L."/>
            <person name="Lapidus A."/>
            <person name="Levasseur A."/>
            <person name="Lindquist E."/>
            <person name="Lipzen A."/>
            <person name="Logrieco A.F."/>
            <person name="MacCabe A."/>
            <person name="Maekelae M.R."/>
            <person name="Malavazi I."/>
            <person name="Melin P."/>
            <person name="Meyer V."/>
            <person name="Mielnichuk N."/>
            <person name="Miskei M."/>
            <person name="Molnar A.P."/>
            <person name="Mule G."/>
            <person name="Ngan C.Y."/>
            <person name="Orejas M."/>
            <person name="Orosz E."/>
            <person name="Ouedraogo J.P."/>
            <person name="Overkamp K.M."/>
            <person name="Park H.-S."/>
            <person name="Perrone G."/>
            <person name="Piumi F."/>
            <person name="Punt P.J."/>
            <person name="Ram A.F."/>
            <person name="Ramon A."/>
            <person name="Rauscher S."/>
            <person name="Record E."/>
            <person name="Riano-Pachon D.M."/>
            <person name="Robert V."/>
            <person name="Roehrig J."/>
            <person name="Ruller R."/>
            <person name="Salamov A."/>
            <person name="Salih N.S."/>
            <person name="Samson R.A."/>
            <person name="Sandor E."/>
            <person name="Sanguinetti M."/>
            <person name="Schuetze T."/>
            <person name="Sepcic K."/>
            <person name="Shelest E."/>
            <person name="Sherlock G."/>
            <person name="Sophianopoulou V."/>
            <person name="Squina F.M."/>
            <person name="Sun H."/>
            <person name="Susca A."/>
            <person name="Todd R.B."/>
            <person name="Tsang A."/>
            <person name="Unkles S.E."/>
            <person name="van de Wiele N."/>
            <person name="van Rossen-Uffink D."/>
            <person name="Oliveira J.V."/>
            <person name="Vesth T.C."/>
            <person name="Visser J."/>
            <person name="Yu J.-H."/>
            <person name="Zhou M."/>
            <person name="Andersen M.R."/>
            <person name="Archer D.B."/>
            <person name="Baker S.E."/>
            <person name="Benoit I."/>
            <person name="Brakhage A.A."/>
            <person name="Braus G.H."/>
            <person name="Fischer R."/>
            <person name="Frisvad J.C."/>
            <person name="Goldman G.H."/>
            <person name="Houbraken J."/>
            <person name="Oakley B."/>
            <person name="Pocsi I."/>
            <person name="Scazzocchio C."/>
            <person name="Seiboth B."/>
            <person name="vanKuyk P.A."/>
            <person name="Wortman J."/>
            <person name="Dyer P.S."/>
            <person name="Grigoriev I.V."/>
        </authorList>
    </citation>
    <scope>NUCLEOTIDE SEQUENCE [LARGE SCALE GENOMIC DNA]</scope>
    <source>
        <strain evidence="3">CBS 506.65</strain>
    </source>
</reference>
<proteinExistence type="predicted"/>
<feature type="compositionally biased region" description="Basic residues" evidence="1">
    <location>
        <begin position="225"/>
        <end position="239"/>
    </location>
</feature>
<dbReference type="Proteomes" id="UP000184188">
    <property type="component" value="Unassembled WGS sequence"/>
</dbReference>
<dbReference type="AlphaFoldDB" id="A0A1L9SQU0"/>
<feature type="compositionally biased region" description="Polar residues" evidence="1">
    <location>
        <begin position="87"/>
        <end position="113"/>
    </location>
</feature>
<feature type="region of interest" description="Disordered" evidence="1">
    <location>
        <begin position="29"/>
        <end position="122"/>
    </location>
</feature>
<dbReference type="VEuPathDB" id="FungiDB:ASPZODRAFT_164971"/>
<evidence type="ECO:0000313" key="2">
    <source>
        <dbReference type="EMBL" id="OJJ49464.1"/>
    </source>
</evidence>
<feature type="compositionally biased region" description="Polar residues" evidence="1">
    <location>
        <begin position="194"/>
        <end position="223"/>
    </location>
</feature>
<dbReference type="OrthoDB" id="4757558at2759"/>
<sequence length="1031" mass="114687">MGKIMSSMLDTGQAQASLSNLEQMEVFMKAEQLNPLHSPSSTSNLPADGQSPSKHHSEEPCNMKKEETSEGDEIADNILAVDRSPPQELSSSIASPDSEGLPQTENKQSYTNDKATEATIVDDTRLPVDLHLEETFNTSSAELTGVKTEGNLSREEAQRVRRESVDFIRQRTFQRELVVLERQLSAKQDRPSAMQPQQPDGIENQESVETGTETIKSTDTSVASWKKKKKNKNKKKNRNKSISQTSEGPSEQKNPFISDETKQDIVDKSLSLSFNNNVQSLSLARSLSNASELYPSTENNDNISVQGLSRTDTSDSQTDDVISDDFNASEATVFQLEGDEDTATQDCQTKSMMQRSPSQDTTLIPKGEEESAAPETSQNSDNNDIPSARVEGTCSQLEPTSSNDAGVSKSEHRNGNGPESQNIDTVREHNDILVPTDNLSLADQVEQHEDQLGERQDAAATTTTASGSASCDDQPVNGNVLNIGTGEASENKTTSKSASYNVTQSKPSSAVRFPPQDTSFMSKLSKKNKRKTKKSTNPPSTPRQVSHRGQLHSNANRDQLYPIHEAQHRISPFENGYERSYEPSMASSSNHDVDTIASDNYGSPVSQQYTEAELAPFPPGDPRNAVSACLLNPYAMFYPRTAIPLQQVAPEHAHPTSNVSYTAATHTTDQPSRVQYPRRDILNPVRPLDGPLPDPNGPTEYCNRPWVRPEGFWYHLDTVAFECDKAGCEKKCNLWDGVAVICPGCGPYSTVRYCGKQHLFEDVKSHWLRCRQSTFTHPCKDSTIPKSVRNSAPMLPNICAWDSPERHRQAVHFAMDRTGDYFIFADWEEYLAAGMPRNTVAVRCSTRVLCTVSFEEGDMKDRVRRLLGACLVACPEVFWLAQYMYQMLRDHLRSTGKWSEELSQALKYQMQYEFSVLLYPDAVGNRHACEAEWLGLGYRHCRDAVCRAEYSPLLGTTVGRMGHRQTLETLEQSYWLLRAARATHPSVAQVPARVRGEGFEGVELEDRRLFRRGEGWDGMGTGEMEIEGVNC</sequence>
<dbReference type="STRING" id="1073090.A0A1L9SQU0"/>
<feature type="compositionally biased region" description="Basic and acidic residues" evidence="1">
    <location>
        <begin position="448"/>
        <end position="457"/>
    </location>
</feature>
<feature type="compositionally biased region" description="Basic residues" evidence="1">
    <location>
        <begin position="524"/>
        <end position="534"/>
    </location>
</feature>
<feature type="compositionally biased region" description="Polar residues" evidence="1">
    <location>
        <begin position="35"/>
        <end position="45"/>
    </location>
</feature>
<keyword evidence="3" id="KW-1185">Reference proteome</keyword>
<dbReference type="GeneID" id="34613157"/>
<feature type="compositionally biased region" description="Polar residues" evidence="1">
    <location>
        <begin position="374"/>
        <end position="385"/>
    </location>
</feature>
<feature type="compositionally biased region" description="Polar residues" evidence="1">
    <location>
        <begin position="393"/>
        <end position="405"/>
    </location>
</feature>
<organism evidence="2 3">
    <name type="scientific">Penicilliopsis zonata CBS 506.65</name>
    <dbReference type="NCBI Taxonomy" id="1073090"/>
    <lineage>
        <taxon>Eukaryota</taxon>
        <taxon>Fungi</taxon>
        <taxon>Dikarya</taxon>
        <taxon>Ascomycota</taxon>
        <taxon>Pezizomycotina</taxon>
        <taxon>Eurotiomycetes</taxon>
        <taxon>Eurotiomycetidae</taxon>
        <taxon>Eurotiales</taxon>
        <taxon>Aspergillaceae</taxon>
        <taxon>Penicilliopsis</taxon>
    </lineage>
</organism>
<feature type="region of interest" description="Disordered" evidence="1">
    <location>
        <begin position="183"/>
        <end position="262"/>
    </location>
</feature>
<feature type="region of interest" description="Disordered" evidence="1">
    <location>
        <begin position="293"/>
        <end position="429"/>
    </location>
</feature>
<accession>A0A1L9SQU0</accession>
<dbReference type="EMBL" id="KV878338">
    <property type="protein sequence ID" value="OJJ49464.1"/>
    <property type="molecule type" value="Genomic_DNA"/>
</dbReference>
<gene>
    <name evidence="2" type="ORF">ASPZODRAFT_164971</name>
</gene>
<feature type="compositionally biased region" description="Polar residues" evidence="1">
    <location>
        <begin position="294"/>
        <end position="310"/>
    </location>
</feature>
<feature type="region of interest" description="Disordered" evidence="1">
    <location>
        <begin position="577"/>
        <end position="603"/>
    </location>
</feature>
<feature type="compositionally biased region" description="Polar residues" evidence="1">
    <location>
        <begin position="241"/>
        <end position="255"/>
    </location>
</feature>